<evidence type="ECO:0000313" key="1">
    <source>
        <dbReference type="EMBL" id="CDW44629.1"/>
    </source>
</evidence>
<dbReference type="EMBL" id="HACA01027268">
    <property type="protein sequence ID" value="CDW44629.1"/>
    <property type="molecule type" value="Transcribed_RNA"/>
</dbReference>
<accession>A0A0K2V2A6</accession>
<dbReference type="AlphaFoldDB" id="A0A0K2V2A6"/>
<feature type="non-terminal residue" evidence="1">
    <location>
        <position position="76"/>
    </location>
</feature>
<reference evidence="1" key="1">
    <citation type="submission" date="2014-05" db="EMBL/GenBank/DDBJ databases">
        <authorList>
            <person name="Chronopoulou M."/>
        </authorList>
    </citation>
    <scope>NUCLEOTIDE SEQUENCE</scope>
    <source>
        <tissue evidence="1">Whole organism</tissue>
    </source>
</reference>
<sequence length="76" mass="9014">MGCPCKIDLIDLASTAKMFVVLFYNKIWESHKINDIIIGLYDNNELISSYLNDRKHFVLLFFFFQFEKKDSGKTER</sequence>
<proteinExistence type="predicted"/>
<protein>
    <submittedName>
        <fullName evidence="1">Uncharacterized protein</fullName>
    </submittedName>
</protein>
<name>A0A0K2V2A6_LEPSM</name>
<organism evidence="1">
    <name type="scientific">Lepeophtheirus salmonis</name>
    <name type="common">Salmon louse</name>
    <name type="synonym">Caligus salmonis</name>
    <dbReference type="NCBI Taxonomy" id="72036"/>
    <lineage>
        <taxon>Eukaryota</taxon>
        <taxon>Metazoa</taxon>
        <taxon>Ecdysozoa</taxon>
        <taxon>Arthropoda</taxon>
        <taxon>Crustacea</taxon>
        <taxon>Multicrustacea</taxon>
        <taxon>Hexanauplia</taxon>
        <taxon>Copepoda</taxon>
        <taxon>Siphonostomatoida</taxon>
        <taxon>Caligidae</taxon>
        <taxon>Lepeophtheirus</taxon>
    </lineage>
</organism>